<feature type="region of interest" description="Disordered" evidence="1">
    <location>
        <begin position="1"/>
        <end position="36"/>
    </location>
</feature>
<organism evidence="2 3">
    <name type="scientific">Gossypium arboreum</name>
    <name type="common">Tree cotton</name>
    <name type="synonym">Gossypium nanking</name>
    <dbReference type="NCBI Taxonomy" id="29729"/>
    <lineage>
        <taxon>Eukaryota</taxon>
        <taxon>Viridiplantae</taxon>
        <taxon>Streptophyta</taxon>
        <taxon>Embryophyta</taxon>
        <taxon>Tracheophyta</taxon>
        <taxon>Spermatophyta</taxon>
        <taxon>Magnoliopsida</taxon>
        <taxon>eudicotyledons</taxon>
        <taxon>Gunneridae</taxon>
        <taxon>Pentapetalae</taxon>
        <taxon>rosids</taxon>
        <taxon>malvids</taxon>
        <taxon>Malvales</taxon>
        <taxon>Malvaceae</taxon>
        <taxon>Malvoideae</taxon>
        <taxon>Gossypium</taxon>
    </lineage>
</organism>
<dbReference type="AlphaFoldDB" id="A0A0B0NAM0"/>
<feature type="compositionally biased region" description="Acidic residues" evidence="1">
    <location>
        <begin position="10"/>
        <end position="29"/>
    </location>
</feature>
<sequence>MVFPVGSLDDYSEDIPIEEEDEIEDDAEPNNENRSS</sequence>
<proteinExistence type="predicted"/>
<accession>A0A0B0NAM0</accession>
<evidence type="ECO:0000313" key="3">
    <source>
        <dbReference type="Proteomes" id="UP000032142"/>
    </source>
</evidence>
<gene>
    <name evidence="2" type="ORF">F383_36975</name>
</gene>
<keyword evidence="3" id="KW-1185">Reference proteome</keyword>
<dbReference type="EMBL" id="KN392392">
    <property type="protein sequence ID" value="KHG09835.1"/>
    <property type="molecule type" value="Genomic_DNA"/>
</dbReference>
<reference evidence="3" key="1">
    <citation type="submission" date="2014-09" db="EMBL/GenBank/DDBJ databases">
        <authorList>
            <person name="Mudge J."/>
            <person name="Ramaraj T."/>
            <person name="Lindquist I.E."/>
            <person name="Bharti A.K."/>
            <person name="Sundararajan A."/>
            <person name="Cameron C.T."/>
            <person name="Woodward J.E."/>
            <person name="May G.D."/>
            <person name="Brubaker C."/>
            <person name="Broadhvest J."/>
            <person name="Wilkins T.A."/>
        </authorList>
    </citation>
    <scope>NUCLEOTIDE SEQUENCE</scope>
    <source>
        <strain evidence="3">cv. AKA8401</strain>
    </source>
</reference>
<evidence type="ECO:0000313" key="2">
    <source>
        <dbReference type="EMBL" id="KHG09835.1"/>
    </source>
</evidence>
<name>A0A0B0NAM0_GOSAR</name>
<evidence type="ECO:0000256" key="1">
    <source>
        <dbReference type="SAM" id="MobiDB-lite"/>
    </source>
</evidence>
<protein>
    <submittedName>
        <fullName evidence="2">Uncharacterized protein</fullName>
    </submittedName>
</protein>
<dbReference type="Proteomes" id="UP000032142">
    <property type="component" value="Unassembled WGS sequence"/>
</dbReference>